<accession>A0A1D7UC41</accession>
<keyword evidence="3" id="KW-1185">Reference proteome</keyword>
<dbReference type="PANTHER" id="PTHR35004">
    <property type="entry name" value="TRANSPOSASE RV3428C-RELATED"/>
    <property type="match status" value="1"/>
</dbReference>
<dbReference type="SUPFAM" id="SSF53098">
    <property type="entry name" value="Ribonuclease H-like"/>
    <property type="match status" value="1"/>
</dbReference>
<dbReference type="InterPro" id="IPR047656">
    <property type="entry name" value="IS481-like_transpos"/>
</dbReference>
<protein>
    <submittedName>
        <fullName evidence="2">Transposase</fullName>
    </submittedName>
</protein>
<sequence>MVQVLHGSATTTEAVRRAIQHSQASLRALAKRYGINQKTVAKWKKRSSVADAPTGPKNPSSTVLTIEEEAIVVAFRRHTLLPLDDCLYALQPTIPTLTRSSLHRCLQRHGINRLPVVEGERPAKTKFKSYPIGYFHIDIAEVQTAQGKLYMFVAIDRTSKFTFVELHRQAKRRTAGDFLRHLVEAVPYKITIVLTDNGTHFTTPGAGGSAVPLIREAMANGELFRAHAFEYACAKADIDHRTTKPKHPWTNGQVERMNRTIKDATVKRYHYDDHEQLERHLANFVSAYNFGRRLKTLKGLTPYEFICKRWTIEPEKFKLDPIHQMPGLNI</sequence>
<name>A0A1D7UC41_9HYPH</name>
<evidence type="ECO:0000313" key="3">
    <source>
        <dbReference type="Proteomes" id="UP000094969"/>
    </source>
</evidence>
<dbReference type="Gene3D" id="3.30.420.10">
    <property type="entry name" value="Ribonuclease H-like superfamily/Ribonuclease H"/>
    <property type="match status" value="1"/>
</dbReference>
<dbReference type="RefSeq" id="WP_069694125.1">
    <property type="nucleotide sequence ID" value="NZ_CP017148.1"/>
</dbReference>
<dbReference type="Proteomes" id="UP000094969">
    <property type="component" value="Plasmid unnamed1"/>
</dbReference>
<dbReference type="OrthoDB" id="9803878at2"/>
<dbReference type="SUPFAM" id="SSF46689">
    <property type="entry name" value="Homeodomain-like"/>
    <property type="match status" value="1"/>
</dbReference>
<dbReference type="EMBL" id="CP017148">
    <property type="protein sequence ID" value="AOO84942.1"/>
    <property type="molecule type" value="Genomic_DNA"/>
</dbReference>
<dbReference type="AlphaFoldDB" id="A0A1D7UC41"/>
<dbReference type="GO" id="GO:0015074">
    <property type="term" value="P:DNA integration"/>
    <property type="evidence" value="ECO:0007669"/>
    <property type="project" value="InterPro"/>
</dbReference>
<dbReference type="InterPro" id="IPR036397">
    <property type="entry name" value="RNaseH_sf"/>
</dbReference>
<proteinExistence type="predicted"/>
<keyword evidence="2" id="KW-0614">Plasmid</keyword>
<organism evidence="2 3">
    <name type="scientific">Bosea vaviloviae</name>
    <dbReference type="NCBI Taxonomy" id="1526658"/>
    <lineage>
        <taxon>Bacteria</taxon>
        <taxon>Pseudomonadati</taxon>
        <taxon>Pseudomonadota</taxon>
        <taxon>Alphaproteobacteria</taxon>
        <taxon>Hyphomicrobiales</taxon>
        <taxon>Boseaceae</taxon>
        <taxon>Bosea</taxon>
    </lineage>
</organism>
<dbReference type="GO" id="GO:0003676">
    <property type="term" value="F:nucleic acid binding"/>
    <property type="evidence" value="ECO:0007669"/>
    <property type="project" value="InterPro"/>
</dbReference>
<dbReference type="InterPro" id="IPR009057">
    <property type="entry name" value="Homeodomain-like_sf"/>
</dbReference>
<dbReference type="Pfam" id="PF13683">
    <property type="entry name" value="rve_3"/>
    <property type="match status" value="1"/>
</dbReference>
<dbReference type="PANTHER" id="PTHR35004:SF7">
    <property type="entry name" value="INTEGRASE PROTEIN"/>
    <property type="match status" value="1"/>
</dbReference>
<dbReference type="InterPro" id="IPR012337">
    <property type="entry name" value="RNaseH-like_sf"/>
</dbReference>
<feature type="domain" description="Integrase catalytic" evidence="1">
    <location>
        <begin position="127"/>
        <end position="310"/>
    </location>
</feature>
<reference evidence="2 3" key="1">
    <citation type="journal article" date="2015" name="Antonie Van Leeuwenhoek">
        <title>Bosea vaviloviae sp. nov., a new species of slow-growing rhizobia isolated from nodules of the relict species Vavilovia formosa (Stev.) Fed.</title>
        <authorList>
            <person name="Safronova V.I."/>
            <person name="Kuznetsova I.G."/>
            <person name="Sazanova A.L."/>
            <person name="Kimeklis A.K."/>
            <person name="Belimov A.A."/>
            <person name="Andronov E.E."/>
            <person name="Pinaev A.G."/>
            <person name="Chizhevskaya E.P."/>
            <person name="Pukhaev A.R."/>
            <person name="Popov K.P."/>
            <person name="Willems A."/>
            <person name="Tikhonovich I.A."/>
        </authorList>
    </citation>
    <scope>NUCLEOTIDE SEQUENCE [LARGE SCALE GENOMIC DNA]</scope>
    <source>
        <strain evidence="2 3">Vaf18</strain>
        <plasmid evidence="2">unnamed1</plasmid>
    </source>
</reference>
<geneLocation type="plasmid" evidence="2 3">
    <name>unnamed1</name>
</geneLocation>
<gene>
    <name evidence="2" type="ORF">BHK69_29880</name>
</gene>
<dbReference type="PROSITE" id="PS50994">
    <property type="entry name" value="INTEGRASE"/>
    <property type="match status" value="1"/>
</dbReference>
<dbReference type="NCBIfam" id="NF033577">
    <property type="entry name" value="transpos_IS481"/>
    <property type="match status" value="1"/>
</dbReference>
<evidence type="ECO:0000313" key="2">
    <source>
        <dbReference type="EMBL" id="AOO84942.1"/>
    </source>
</evidence>
<dbReference type="InterPro" id="IPR001584">
    <property type="entry name" value="Integrase_cat-core"/>
</dbReference>
<dbReference type="KEGG" id="bvv:BHK69_29880"/>
<evidence type="ECO:0000259" key="1">
    <source>
        <dbReference type="PROSITE" id="PS50994"/>
    </source>
</evidence>